<feature type="transmembrane region" description="Helical" evidence="3">
    <location>
        <begin position="850"/>
        <end position="870"/>
    </location>
</feature>
<dbReference type="Proteomes" id="UP001642484">
    <property type="component" value="Unassembled WGS sequence"/>
</dbReference>
<dbReference type="PANTHER" id="PTHR11972">
    <property type="entry name" value="NADPH OXIDASE"/>
    <property type="match status" value="1"/>
</dbReference>
<feature type="transmembrane region" description="Helical" evidence="3">
    <location>
        <begin position="890"/>
        <end position="914"/>
    </location>
</feature>
<feature type="transmembrane region" description="Helical" evidence="3">
    <location>
        <begin position="507"/>
        <end position="528"/>
    </location>
</feature>
<feature type="transmembrane region" description="Helical" evidence="3">
    <location>
        <begin position="717"/>
        <end position="736"/>
    </location>
</feature>
<feature type="transmembrane region" description="Helical" evidence="3">
    <location>
        <begin position="425"/>
        <end position="445"/>
    </location>
</feature>
<protein>
    <submittedName>
        <fullName evidence="4">Uncharacterized protein</fullName>
    </submittedName>
</protein>
<evidence type="ECO:0000313" key="4">
    <source>
        <dbReference type="EMBL" id="CAK9000540.1"/>
    </source>
</evidence>
<keyword evidence="3" id="KW-1133">Transmembrane helix</keyword>
<feature type="transmembrane region" description="Helical" evidence="3">
    <location>
        <begin position="805"/>
        <end position="825"/>
    </location>
</feature>
<evidence type="ECO:0000256" key="2">
    <source>
        <dbReference type="SAM" id="MobiDB-lite"/>
    </source>
</evidence>
<feature type="transmembrane region" description="Helical" evidence="3">
    <location>
        <begin position="680"/>
        <end position="697"/>
    </location>
</feature>
<name>A0ABP0ID69_9DINO</name>
<keyword evidence="1" id="KW-0560">Oxidoreductase</keyword>
<feature type="region of interest" description="Disordered" evidence="2">
    <location>
        <begin position="105"/>
        <end position="136"/>
    </location>
</feature>
<comment type="caution">
    <text evidence="4">The sequence shown here is derived from an EMBL/GenBank/DDBJ whole genome shotgun (WGS) entry which is preliminary data.</text>
</comment>
<evidence type="ECO:0000256" key="3">
    <source>
        <dbReference type="SAM" id="Phobius"/>
    </source>
</evidence>
<keyword evidence="5" id="KW-1185">Reference proteome</keyword>
<feature type="transmembrane region" description="Helical" evidence="3">
    <location>
        <begin position="926"/>
        <end position="943"/>
    </location>
</feature>
<evidence type="ECO:0000313" key="5">
    <source>
        <dbReference type="Proteomes" id="UP001642484"/>
    </source>
</evidence>
<keyword evidence="3" id="KW-0812">Transmembrane</keyword>
<gene>
    <name evidence="4" type="ORF">CCMP2556_LOCUS6102</name>
</gene>
<sequence length="1232" mass="136313">MDNGYHSPQVWEVIGGADKGGVIVRVDEEISSTPFPDRLTTGSLVMEVELVGDRLCYDRIAGTGAGPDSGWVSVRLGLKELLVPIDVKPPRSGWRVVHKDLPTWVPPRPRPERPAITDGSQGPSQWRDEDEMVGAGPGSAVGPEYAQISGQPFAYYHKVCFSDTKPTGLRMSACLGTMEECRADTFTLCDQTVDSFKKVTDPFILVALELHPAIADFSPSKSEDGLLYAHPSSKGPIMTWLRNEVQFGWPMFPLRTEEQIIYAVGKNPRSSERRAIATGRFIEALVDEQTDGMLQGLKWQEDMDRFFAALKSNHSNPRLDEAKLHNLYRSSGKPFKPNIMTKEHRFKISQIQRESKWIFSFGAAGLFHHEAKTPETKRTQKESPAQTILDAMAAIEMQEVSSMERGLSTPLGARRPIAAMLNPSATLACTCCFLIYMLQIVGIARSEAHNFAGVSVLIPWLREQDLVRSYFGILGLAYLPSFAWAMVECLRSSAVDVRRQAKSWSEYTTLMASLMCLCIFELIAGFLLDIMGSSYVNGLNANDPFAVFRFVCDSALSVFMQTRLFAYADHIMGGPSSCTKSCCPCGRQEDPSKWQAPRGAGSCVLLSLMLLAVRVYHDLILFLGWKGASSLWAIVRLARVMIRFLMAGANAIRSKAYANHPLSEHLSAQMRSNMATQSKMLMVAGILAGCVDFAVVAKGFSAPDKYFLDITDFELDVMNNLFTQWLPITLLITGTIDKRAPQPHINDLRACGFANGLVIFFLYLGTFLFGAWGGRALLFPLSESAVQVSLIGGPALVLAKTGAGMMYFCLPALFLTVFPFVMHQVQKTTSVTMPMWPGEGLTYITYHRNAAHLFILALTVHTGGHIWTFANAGGVDAYTGTIWGGGHYAWLWPWVTGCLLVTLGLSLYVAYWALKRRCYDFFIRNKRVLGVVLLVLAGSHGFTSNFGQPRLWWFCLLILCMWAIDKRIKSEASGISCSQEIVKMKDSKGNFNGAILVLKSKETFQEVEPGAVLLQVVGVNGRHPLTQVAYPCGTGWKLEYHIRLMPSVEKQNWAHRLYDHARAREGSEEGIDLEVAGPMSTLGTFGQEELLKDVHHIILVAIGVGFTGCVHPLFHAYQEGLRADQIRLCIRTPSPEYANVVEVVCGAYGLRRKQELKVSISEDSAPGVDVPADERQDRSQWGNMLRQEVEALSGSRGGLVLLFTCGPSPAVKGVQNLFLDDMRVRMVAEAFG</sequence>
<organism evidence="4 5">
    <name type="scientific">Durusdinium trenchii</name>
    <dbReference type="NCBI Taxonomy" id="1381693"/>
    <lineage>
        <taxon>Eukaryota</taxon>
        <taxon>Sar</taxon>
        <taxon>Alveolata</taxon>
        <taxon>Dinophyceae</taxon>
        <taxon>Suessiales</taxon>
        <taxon>Symbiodiniaceae</taxon>
        <taxon>Durusdinium</taxon>
    </lineage>
</organism>
<dbReference type="EMBL" id="CAXAMN010002636">
    <property type="protein sequence ID" value="CAK9000540.1"/>
    <property type="molecule type" value="Genomic_DNA"/>
</dbReference>
<evidence type="ECO:0000256" key="1">
    <source>
        <dbReference type="ARBA" id="ARBA00023002"/>
    </source>
</evidence>
<reference evidence="4 5" key="1">
    <citation type="submission" date="2024-02" db="EMBL/GenBank/DDBJ databases">
        <authorList>
            <person name="Chen Y."/>
            <person name="Shah S."/>
            <person name="Dougan E. K."/>
            <person name="Thang M."/>
            <person name="Chan C."/>
        </authorList>
    </citation>
    <scope>NUCLEOTIDE SEQUENCE [LARGE SCALE GENOMIC DNA]</scope>
</reference>
<keyword evidence="3" id="KW-0472">Membrane</keyword>
<feature type="transmembrane region" description="Helical" evidence="3">
    <location>
        <begin position="466"/>
        <end position="487"/>
    </location>
</feature>
<feature type="transmembrane region" description="Helical" evidence="3">
    <location>
        <begin position="748"/>
        <end position="772"/>
    </location>
</feature>
<proteinExistence type="predicted"/>
<accession>A0ABP0ID69</accession>
<dbReference type="InterPro" id="IPR050369">
    <property type="entry name" value="RBOH/FRE"/>
</dbReference>